<protein>
    <submittedName>
        <fullName evidence="3">MerR family transcriptional regulator</fullName>
    </submittedName>
</protein>
<reference evidence="3 4" key="1">
    <citation type="submission" date="2020-10" db="EMBL/GenBank/DDBJ databases">
        <title>Connecting structure to function with the recovery of over 1000 high-quality activated sludge metagenome-assembled genomes encoding full-length rRNA genes using long-read sequencing.</title>
        <authorList>
            <person name="Singleton C.M."/>
            <person name="Petriglieri F."/>
            <person name="Kristensen J.M."/>
            <person name="Kirkegaard R.H."/>
            <person name="Michaelsen T.Y."/>
            <person name="Andersen M.H."/>
            <person name="Karst S.M."/>
            <person name="Dueholm M.S."/>
            <person name="Nielsen P.H."/>
            <person name="Albertsen M."/>
        </authorList>
    </citation>
    <scope>NUCLEOTIDE SEQUENCE [LARGE SCALE GENOMIC DNA]</scope>
    <source>
        <strain evidence="3">Lyne_18-Q3-R50-59_MAXAC.006</strain>
    </source>
</reference>
<organism evidence="3 4">
    <name type="scientific">Candidatus Neomicrothrix subdominans</name>
    <dbReference type="NCBI Taxonomy" id="2954438"/>
    <lineage>
        <taxon>Bacteria</taxon>
        <taxon>Bacillati</taxon>
        <taxon>Actinomycetota</taxon>
        <taxon>Acidimicrobiia</taxon>
        <taxon>Acidimicrobiales</taxon>
        <taxon>Microthrixaceae</taxon>
        <taxon>Candidatus Neomicrothrix</taxon>
    </lineage>
</organism>
<proteinExistence type="predicted"/>
<evidence type="ECO:0000256" key="1">
    <source>
        <dbReference type="ARBA" id="ARBA00023125"/>
    </source>
</evidence>
<dbReference type="GO" id="GO:0003700">
    <property type="term" value="F:DNA-binding transcription factor activity"/>
    <property type="evidence" value="ECO:0007669"/>
    <property type="project" value="InterPro"/>
</dbReference>
<evidence type="ECO:0000313" key="3">
    <source>
        <dbReference type="EMBL" id="MBK9298346.1"/>
    </source>
</evidence>
<dbReference type="PANTHER" id="PTHR30204:SF3">
    <property type="entry name" value="HTH MERR-TYPE DOMAIN-CONTAINING PROTEIN"/>
    <property type="match status" value="1"/>
</dbReference>
<dbReference type="SMART" id="SM00422">
    <property type="entry name" value="HTH_MERR"/>
    <property type="match status" value="1"/>
</dbReference>
<evidence type="ECO:0000313" key="4">
    <source>
        <dbReference type="Proteomes" id="UP000727993"/>
    </source>
</evidence>
<dbReference type="SUPFAM" id="SSF46955">
    <property type="entry name" value="Putative DNA-binding domain"/>
    <property type="match status" value="1"/>
</dbReference>
<comment type="caution">
    <text evidence="3">The sequence shown here is derived from an EMBL/GenBank/DDBJ whole genome shotgun (WGS) entry which is preliminary data.</text>
</comment>
<dbReference type="Pfam" id="PF13411">
    <property type="entry name" value="MerR_1"/>
    <property type="match status" value="1"/>
</dbReference>
<dbReference type="PROSITE" id="PS50937">
    <property type="entry name" value="HTH_MERR_2"/>
    <property type="match status" value="1"/>
</dbReference>
<keyword evidence="1" id="KW-0238">DNA-binding</keyword>
<dbReference type="InterPro" id="IPR000551">
    <property type="entry name" value="MerR-type_HTH_dom"/>
</dbReference>
<dbReference type="GO" id="GO:0003677">
    <property type="term" value="F:DNA binding"/>
    <property type="evidence" value="ECO:0007669"/>
    <property type="project" value="UniProtKB-KW"/>
</dbReference>
<sequence length="167" mass="18079">MAISQPNPVIDAGYSGKRTAEIVGISYRQLDYWARTDLLRPSMSDASGSGSRRRYSYRDLLELKVIKSLLDAGIKLEQVRNVFHYVKERLGEDVTTANLVIQGRTSVLVDDGEELIDVLRHGQGVLNVLPLGTVQADLDAAIHSLHPDSAPASLDGGTNADPAALAQ</sequence>
<dbReference type="InterPro" id="IPR009061">
    <property type="entry name" value="DNA-bd_dom_put_sf"/>
</dbReference>
<feature type="domain" description="HTH merR-type" evidence="2">
    <location>
        <begin position="13"/>
        <end position="85"/>
    </location>
</feature>
<gene>
    <name evidence="3" type="ORF">IPN02_16195</name>
</gene>
<dbReference type="InterPro" id="IPR047057">
    <property type="entry name" value="MerR_fam"/>
</dbReference>
<accession>A0A936TE56</accession>
<dbReference type="AlphaFoldDB" id="A0A936TE56"/>
<dbReference type="PANTHER" id="PTHR30204">
    <property type="entry name" value="REDOX-CYCLING DRUG-SENSING TRANSCRIPTIONAL ACTIVATOR SOXR"/>
    <property type="match status" value="1"/>
</dbReference>
<evidence type="ECO:0000259" key="2">
    <source>
        <dbReference type="PROSITE" id="PS50937"/>
    </source>
</evidence>
<name>A0A936TE56_9ACTN</name>
<dbReference type="Proteomes" id="UP000727993">
    <property type="component" value="Unassembled WGS sequence"/>
</dbReference>
<dbReference type="Gene3D" id="1.10.1660.10">
    <property type="match status" value="1"/>
</dbReference>
<dbReference type="EMBL" id="JADJZA010000008">
    <property type="protein sequence ID" value="MBK9298346.1"/>
    <property type="molecule type" value="Genomic_DNA"/>
</dbReference>